<sequence length="352" mass="38027">MPLINDQKMACEPCIRGHRSTKCNHANERLMVPVRKPGRPLSTSPHPPARGSAGSSATFAVPRKRKCDCRLSGDPPATESTNIESKSNTKQRLDISGCPPNKALTINASVVANDEVLNRHSHPSNAIGQLPIQIPMAMPLPGIFQPCSQPTTFTYPTPHEFHISTLQFSHYRQITNALHYGHPTLLPAAYGLPVPLGFAPVRAKLPMPHSTSYSCRLSDSCQCIGCATQPCNNAANDNVQPAWDSMLDVCGTTDVVKTTHAATQHLKVAKTNGTEAQDNESQVGSEDGGSSDAPKKLSDAVLGLSDEPPLSMIDTVSVTYQPDRNAYTDETIACPCDDDFQCLLDMQRCVFP</sequence>
<dbReference type="EMBL" id="VUJX02000005">
    <property type="protein sequence ID" value="KAL0936042.1"/>
    <property type="molecule type" value="Genomic_DNA"/>
</dbReference>
<comment type="caution">
    <text evidence="1">The sequence shown here is derived from an EMBL/GenBank/DDBJ whole genome shotgun (WGS) entry which is preliminary data.</text>
</comment>
<organism evidence="1 2">
    <name type="scientific">Colletotrichum truncatum</name>
    <name type="common">Anthracnose fungus</name>
    <name type="synonym">Colletotrichum capsici</name>
    <dbReference type="NCBI Taxonomy" id="5467"/>
    <lineage>
        <taxon>Eukaryota</taxon>
        <taxon>Fungi</taxon>
        <taxon>Dikarya</taxon>
        <taxon>Ascomycota</taxon>
        <taxon>Pezizomycotina</taxon>
        <taxon>Sordariomycetes</taxon>
        <taxon>Hypocreomycetidae</taxon>
        <taxon>Glomerellales</taxon>
        <taxon>Glomerellaceae</taxon>
        <taxon>Colletotrichum</taxon>
        <taxon>Colletotrichum truncatum species complex</taxon>
    </lineage>
</organism>
<evidence type="ECO:0000313" key="2">
    <source>
        <dbReference type="Proteomes" id="UP000805649"/>
    </source>
</evidence>
<gene>
    <name evidence="1" type="ORF">CTRU02_208257</name>
</gene>
<keyword evidence="2" id="KW-1185">Reference proteome</keyword>
<accession>A0ACC3YVY4</accession>
<evidence type="ECO:0000313" key="1">
    <source>
        <dbReference type="EMBL" id="KAL0936042.1"/>
    </source>
</evidence>
<proteinExistence type="predicted"/>
<protein>
    <submittedName>
        <fullName evidence="1">Protein GRISEA</fullName>
    </submittedName>
</protein>
<name>A0ACC3YVY4_COLTU</name>
<reference evidence="1 2" key="1">
    <citation type="journal article" date="2020" name="Phytopathology">
        <title>Genome Sequence Resources of Colletotrichum truncatum, C. plurivorum, C. musicola, and C. sojae: Four Species Pathogenic to Soybean (Glycine max).</title>
        <authorList>
            <person name="Rogerio F."/>
            <person name="Boufleur T.R."/>
            <person name="Ciampi-Guillardi M."/>
            <person name="Sukno S.A."/>
            <person name="Thon M.R."/>
            <person name="Massola Junior N.S."/>
            <person name="Baroncelli R."/>
        </authorList>
    </citation>
    <scope>NUCLEOTIDE SEQUENCE [LARGE SCALE GENOMIC DNA]</scope>
    <source>
        <strain evidence="1 2">CMES1059</strain>
    </source>
</reference>
<dbReference type="Proteomes" id="UP000805649">
    <property type="component" value="Unassembled WGS sequence"/>
</dbReference>